<gene>
    <name evidence="8" type="ORF">H072_390</name>
</gene>
<evidence type="ECO:0000256" key="5">
    <source>
        <dbReference type="SAM" id="MobiDB-lite"/>
    </source>
</evidence>
<feature type="region of interest" description="Disordered" evidence="5">
    <location>
        <begin position="206"/>
        <end position="254"/>
    </location>
</feature>
<evidence type="ECO:0000256" key="1">
    <source>
        <dbReference type="ARBA" id="ARBA00004167"/>
    </source>
</evidence>
<evidence type="ECO:0000256" key="7">
    <source>
        <dbReference type="SAM" id="SignalP"/>
    </source>
</evidence>
<keyword evidence="4 6" id="KW-0472">Membrane</keyword>
<evidence type="ECO:0000313" key="8">
    <source>
        <dbReference type="EMBL" id="EPS45641.1"/>
    </source>
</evidence>
<dbReference type="Proteomes" id="UP000015100">
    <property type="component" value="Unassembled WGS sequence"/>
</dbReference>
<evidence type="ECO:0000313" key="9">
    <source>
        <dbReference type="Proteomes" id="UP000015100"/>
    </source>
</evidence>
<evidence type="ECO:0000256" key="6">
    <source>
        <dbReference type="SAM" id="Phobius"/>
    </source>
</evidence>
<dbReference type="EMBL" id="AQGS01000010">
    <property type="protein sequence ID" value="EPS45641.1"/>
    <property type="molecule type" value="Genomic_DNA"/>
</dbReference>
<feature type="compositionally biased region" description="Polar residues" evidence="5">
    <location>
        <begin position="164"/>
        <end position="174"/>
    </location>
</feature>
<accession>S8AXC7</accession>
<keyword evidence="3 6" id="KW-1133">Transmembrane helix</keyword>
<dbReference type="eggNOG" id="ENOG502T2AJ">
    <property type="taxonomic scope" value="Eukaryota"/>
</dbReference>
<protein>
    <recommendedName>
        <fullName evidence="10">Extracellular membrane protein CFEM domain-containing protein</fullName>
    </recommendedName>
</protein>
<evidence type="ECO:0000256" key="3">
    <source>
        <dbReference type="ARBA" id="ARBA00022989"/>
    </source>
</evidence>
<feature type="region of interest" description="Disordered" evidence="5">
    <location>
        <begin position="103"/>
        <end position="175"/>
    </location>
</feature>
<feature type="signal peptide" evidence="7">
    <location>
        <begin position="1"/>
        <end position="22"/>
    </location>
</feature>
<dbReference type="InterPro" id="IPR051694">
    <property type="entry name" value="Immunoregulatory_rcpt-like"/>
</dbReference>
<comment type="subcellular location">
    <subcellularLocation>
        <location evidence="1">Membrane</location>
        <topology evidence="1">Single-pass membrane protein</topology>
    </subcellularLocation>
</comment>
<feature type="compositionally biased region" description="Low complexity" evidence="5">
    <location>
        <begin position="110"/>
        <end position="125"/>
    </location>
</feature>
<evidence type="ECO:0000256" key="4">
    <source>
        <dbReference type="ARBA" id="ARBA00023136"/>
    </source>
</evidence>
<keyword evidence="7" id="KW-0732">Signal</keyword>
<keyword evidence="2 6" id="KW-0812">Transmembrane</keyword>
<evidence type="ECO:0008006" key="10">
    <source>
        <dbReference type="Google" id="ProtNLM"/>
    </source>
</evidence>
<name>S8AXC7_DACHA</name>
<sequence length="254" mass="25994">MSFDHLTRLSLLSLFLLFPAFGDSQSVAQCISRCQGDIPCQAKCATNGVIGDQDAILSCIAACDQTNVIFYANCQNSCISSGVGLTGTNSGLLSFSGDFTPSSTYPPPTTSAKTSSSTKSQATTSNIATEKQTGPGSSPQTSSNTSSTLTTSKVVTSTGSTNSEGAAQSGGSSTPVGPVVGGVVGGLGAIALILIGVWLLLREKRKSGPREDRKQNMPVPPLPGIMPPMANRDDTVGGIGVGHEVGGIQEYRSR</sequence>
<feature type="chain" id="PRO_5004560868" description="Extracellular membrane protein CFEM domain-containing protein" evidence="7">
    <location>
        <begin position="23"/>
        <end position="254"/>
    </location>
</feature>
<reference evidence="8 9" key="1">
    <citation type="journal article" date="2013" name="PLoS Genet.">
        <title>Genomic mechanisms accounting for the adaptation to parasitism in nematode-trapping fungi.</title>
        <authorList>
            <person name="Meerupati T."/>
            <person name="Andersson K.M."/>
            <person name="Friman E."/>
            <person name="Kumar D."/>
            <person name="Tunlid A."/>
            <person name="Ahren D."/>
        </authorList>
    </citation>
    <scope>NUCLEOTIDE SEQUENCE [LARGE SCALE GENOMIC DNA]</scope>
    <source>
        <strain evidence="8 9">CBS 200.50</strain>
    </source>
</reference>
<dbReference type="GO" id="GO:0071944">
    <property type="term" value="C:cell periphery"/>
    <property type="evidence" value="ECO:0007669"/>
    <property type="project" value="UniProtKB-ARBA"/>
</dbReference>
<feature type="transmembrane region" description="Helical" evidence="6">
    <location>
        <begin position="179"/>
        <end position="201"/>
    </location>
</feature>
<dbReference type="PANTHER" id="PTHR15549">
    <property type="entry name" value="PAIRED IMMUNOGLOBULIN-LIKE TYPE 2 RECEPTOR"/>
    <property type="match status" value="1"/>
</dbReference>
<evidence type="ECO:0000256" key="2">
    <source>
        <dbReference type="ARBA" id="ARBA00022692"/>
    </source>
</evidence>
<dbReference type="STRING" id="1284197.S8AXC7"/>
<organism evidence="8 9">
    <name type="scientific">Dactylellina haptotyla (strain CBS 200.50)</name>
    <name type="common">Nematode-trapping fungus</name>
    <name type="synonym">Monacrosporium haptotylum</name>
    <dbReference type="NCBI Taxonomy" id="1284197"/>
    <lineage>
        <taxon>Eukaryota</taxon>
        <taxon>Fungi</taxon>
        <taxon>Dikarya</taxon>
        <taxon>Ascomycota</taxon>
        <taxon>Pezizomycotina</taxon>
        <taxon>Orbiliomycetes</taxon>
        <taxon>Orbiliales</taxon>
        <taxon>Orbiliaceae</taxon>
        <taxon>Dactylellina</taxon>
    </lineage>
</organism>
<dbReference type="HOGENOM" id="CLU_1094237_0_0_1"/>
<comment type="caution">
    <text evidence="8">The sequence shown here is derived from an EMBL/GenBank/DDBJ whole genome shotgun (WGS) entry which is preliminary data.</text>
</comment>
<reference evidence="9" key="2">
    <citation type="submission" date="2013-04" db="EMBL/GenBank/DDBJ databases">
        <title>Genomic mechanisms accounting for the adaptation to parasitism in nematode-trapping fungi.</title>
        <authorList>
            <person name="Ahren D.G."/>
        </authorList>
    </citation>
    <scope>NUCLEOTIDE SEQUENCE [LARGE SCALE GENOMIC DNA]</scope>
    <source>
        <strain evidence="9">CBS 200.50</strain>
    </source>
</reference>
<keyword evidence="9" id="KW-1185">Reference proteome</keyword>
<proteinExistence type="predicted"/>
<dbReference type="GO" id="GO:0016020">
    <property type="term" value="C:membrane"/>
    <property type="evidence" value="ECO:0007669"/>
    <property type="project" value="UniProtKB-SubCell"/>
</dbReference>
<dbReference type="AlphaFoldDB" id="S8AXC7"/>
<feature type="compositionally biased region" description="Basic and acidic residues" evidence="5">
    <location>
        <begin position="206"/>
        <end position="215"/>
    </location>
</feature>
<feature type="compositionally biased region" description="Low complexity" evidence="5">
    <location>
        <begin position="132"/>
        <end position="163"/>
    </location>
</feature>